<dbReference type="PANTHER" id="PTHR35910:SF6">
    <property type="entry name" value="2EXR DOMAIN-CONTAINING PROTEIN"/>
    <property type="match status" value="1"/>
</dbReference>
<organism evidence="3 4">
    <name type="scientific">Colletotrichum lupini</name>
    <dbReference type="NCBI Taxonomy" id="145971"/>
    <lineage>
        <taxon>Eukaryota</taxon>
        <taxon>Fungi</taxon>
        <taxon>Dikarya</taxon>
        <taxon>Ascomycota</taxon>
        <taxon>Pezizomycotina</taxon>
        <taxon>Sordariomycetes</taxon>
        <taxon>Hypocreomycetidae</taxon>
        <taxon>Glomerellales</taxon>
        <taxon>Glomerellaceae</taxon>
        <taxon>Colletotrichum</taxon>
        <taxon>Colletotrichum acutatum species complex</taxon>
    </lineage>
</organism>
<accession>A0A9Q8WFY9</accession>
<reference evidence="3" key="1">
    <citation type="journal article" date="2021" name="Mol. Plant Microbe Interact.">
        <title>Complete Genome Sequence of the Plant-Pathogenic Fungus Colletotrichum lupini.</title>
        <authorList>
            <person name="Baroncelli R."/>
            <person name="Pensec F."/>
            <person name="Da Lio D."/>
            <person name="Boufleur T."/>
            <person name="Vicente I."/>
            <person name="Sarrocco S."/>
            <person name="Picot A."/>
            <person name="Baraldi E."/>
            <person name="Sukno S."/>
            <person name="Thon M."/>
            <person name="Le Floch G."/>
        </authorList>
    </citation>
    <scope>NUCLEOTIDE SEQUENCE</scope>
    <source>
        <strain evidence="3">IMI 504893</strain>
    </source>
</reference>
<dbReference type="PANTHER" id="PTHR35910">
    <property type="entry name" value="2EXR DOMAIN-CONTAINING PROTEIN"/>
    <property type="match status" value="1"/>
</dbReference>
<proteinExistence type="predicted"/>
<name>A0A9Q8WFY9_9PEZI</name>
<feature type="domain" description="2EXR" evidence="2">
    <location>
        <begin position="544"/>
        <end position="616"/>
    </location>
</feature>
<feature type="region of interest" description="Disordered" evidence="1">
    <location>
        <begin position="382"/>
        <end position="405"/>
    </location>
</feature>
<keyword evidence="4" id="KW-1185">Reference proteome</keyword>
<sequence length="726" mass="81329">MEEIPMPLEQTQKSPLQVASATSFGERQRVCWLAIVVNVYGCLGPISRPRSGSISAITRHTDFGPSGVLELFTLRINLEHGQAEPSDDITETSIFKKWQQTDPSSTENKTSSNTTTETMGKGIRAVNAVLMRFIQDPQPNLSPELRGNQLWMEKLLAGTMKDGTASWKPRVGKLEPQALALVVIIEDVWCVQTTSDGGSSEHPTIWRERGSTPVHTKASETLQEHLIASEHICPLPHQDQIPRPKLVLDIHAFTCFVASQSKLRLRHICLEQPSFGIAMPFEPLPGVDVPSLPTTEIHEPLHLTQKPMAVIEYRVATKEFFRMAAVLRRTFHAGRRQSTRLLYIEADIENATVMAQLRIQIGLITSASLASARLIPRPKITKSLPPIQWPSPPEQRKAAHQPPALTSFRGKTTIGVLPFGYSFGGLILRRQHRSPGFINKATGSLSRQREGPPLFALTTRREDHQPHGKPAPQFIMSLTQKLKREATSRPTCEMPLPFLPFVFLAHFTQTITSVLTTEAHRTTASLSNHLEGLRLQVHGPEHTFHPFSRLPAELRLKIWQHACDHPRTLLATHAPNPTLLAVNREARYEALRRYTLVRLNTWGDRRIYIDFLRDSIAVVEGKGGGGFPVRGARHVIVVCEEPFRNPGSWLKCRYRAGLETLTLVLSGTKTGSRIPAPLPEIRELCTPEEVQLRLGYSKEEADRIGEEVRELAEGWGKTRIRVGEFI</sequence>
<dbReference type="AlphaFoldDB" id="A0A9Q8WFY9"/>
<evidence type="ECO:0000313" key="3">
    <source>
        <dbReference type="EMBL" id="UQC82253.1"/>
    </source>
</evidence>
<evidence type="ECO:0000259" key="2">
    <source>
        <dbReference type="Pfam" id="PF20150"/>
    </source>
</evidence>
<feature type="compositionally biased region" description="Low complexity" evidence="1">
    <location>
        <begin position="104"/>
        <end position="117"/>
    </location>
</feature>
<dbReference type="EMBL" id="CP019476">
    <property type="protein sequence ID" value="UQC82253.1"/>
    <property type="molecule type" value="Genomic_DNA"/>
</dbReference>
<dbReference type="InterPro" id="IPR045518">
    <property type="entry name" value="2EXR"/>
</dbReference>
<protein>
    <recommendedName>
        <fullName evidence="2">2EXR domain-containing protein</fullName>
    </recommendedName>
</protein>
<dbReference type="RefSeq" id="XP_049143876.1">
    <property type="nucleotide sequence ID" value="XM_049286733.1"/>
</dbReference>
<dbReference type="GeneID" id="73341743"/>
<dbReference type="KEGG" id="clup:CLUP02_07740"/>
<evidence type="ECO:0000313" key="4">
    <source>
        <dbReference type="Proteomes" id="UP000830671"/>
    </source>
</evidence>
<dbReference type="Proteomes" id="UP000830671">
    <property type="component" value="Chromosome 4"/>
</dbReference>
<gene>
    <name evidence="3" type="ORF">CLUP02_07740</name>
</gene>
<evidence type="ECO:0000256" key="1">
    <source>
        <dbReference type="SAM" id="MobiDB-lite"/>
    </source>
</evidence>
<feature type="region of interest" description="Disordered" evidence="1">
    <location>
        <begin position="97"/>
        <end position="117"/>
    </location>
</feature>
<dbReference type="Pfam" id="PF20150">
    <property type="entry name" value="2EXR"/>
    <property type="match status" value="1"/>
</dbReference>